<evidence type="ECO:0000256" key="2">
    <source>
        <dbReference type="ARBA" id="ARBA00022771"/>
    </source>
</evidence>
<dbReference type="HOGENOM" id="CLU_009969_1_0_1"/>
<evidence type="ECO:0008006" key="11">
    <source>
        <dbReference type="Google" id="ProtNLM"/>
    </source>
</evidence>
<dbReference type="GO" id="GO:0007265">
    <property type="term" value="P:Ras protein signal transduction"/>
    <property type="evidence" value="ECO:0000318"/>
    <property type="project" value="GO_Central"/>
</dbReference>
<keyword evidence="1" id="KW-0479">Metal-binding</keyword>
<dbReference type="CDD" id="cd16457">
    <property type="entry name" value="RING-H2_BRAP2"/>
    <property type="match status" value="1"/>
</dbReference>
<reference evidence="9 10" key="1">
    <citation type="journal article" date="2011" name="Science">
        <title>The Selaginella genome identifies genetic changes associated with the evolution of vascular plants.</title>
        <authorList>
            <person name="Banks J.A."/>
            <person name="Nishiyama T."/>
            <person name="Hasebe M."/>
            <person name="Bowman J.L."/>
            <person name="Gribskov M."/>
            <person name="dePamphilis C."/>
            <person name="Albert V.A."/>
            <person name="Aono N."/>
            <person name="Aoyama T."/>
            <person name="Ambrose B.A."/>
            <person name="Ashton N.W."/>
            <person name="Axtell M.J."/>
            <person name="Barker E."/>
            <person name="Barker M.S."/>
            <person name="Bennetzen J.L."/>
            <person name="Bonawitz N.D."/>
            <person name="Chapple C."/>
            <person name="Cheng C."/>
            <person name="Correa L.G."/>
            <person name="Dacre M."/>
            <person name="DeBarry J."/>
            <person name="Dreyer I."/>
            <person name="Elias M."/>
            <person name="Engstrom E.M."/>
            <person name="Estelle M."/>
            <person name="Feng L."/>
            <person name="Finet C."/>
            <person name="Floyd S.K."/>
            <person name="Frommer W.B."/>
            <person name="Fujita T."/>
            <person name="Gramzow L."/>
            <person name="Gutensohn M."/>
            <person name="Harholt J."/>
            <person name="Hattori M."/>
            <person name="Heyl A."/>
            <person name="Hirai T."/>
            <person name="Hiwatashi Y."/>
            <person name="Ishikawa M."/>
            <person name="Iwata M."/>
            <person name="Karol K.G."/>
            <person name="Koehler B."/>
            <person name="Kolukisaoglu U."/>
            <person name="Kubo M."/>
            <person name="Kurata T."/>
            <person name="Lalonde S."/>
            <person name="Li K."/>
            <person name="Li Y."/>
            <person name="Litt A."/>
            <person name="Lyons E."/>
            <person name="Manning G."/>
            <person name="Maruyama T."/>
            <person name="Michael T.P."/>
            <person name="Mikami K."/>
            <person name="Miyazaki S."/>
            <person name="Morinaga S."/>
            <person name="Murata T."/>
            <person name="Mueller-Roeber B."/>
            <person name="Nelson D.R."/>
            <person name="Obara M."/>
            <person name="Oguri Y."/>
            <person name="Olmstead R.G."/>
            <person name="Onodera N."/>
            <person name="Petersen B.L."/>
            <person name="Pils B."/>
            <person name="Prigge M."/>
            <person name="Rensing S.A."/>
            <person name="Riano-Pachon D.M."/>
            <person name="Roberts A.W."/>
            <person name="Sato Y."/>
            <person name="Scheller H.V."/>
            <person name="Schulz B."/>
            <person name="Schulz C."/>
            <person name="Shakirov E.V."/>
            <person name="Shibagaki N."/>
            <person name="Shinohara N."/>
            <person name="Shippen D.E."/>
            <person name="Soerensen I."/>
            <person name="Sotooka R."/>
            <person name="Sugimoto N."/>
            <person name="Sugita M."/>
            <person name="Sumikawa N."/>
            <person name="Tanurdzic M."/>
            <person name="Theissen G."/>
            <person name="Ulvskov P."/>
            <person name="Wakazuki S."/>
            <person name="Weng J.K."/>
            <person name="Willats W.W."/>
            <person name="Wipf D."/>
            <person name="Wolf P.G."/>
            <person name="Yang L."/>
            <person name="Zimmer A.D."/>
            <person name="Zhu Q."/>
            <person name="Mitros T."/>
            <person name="Hellsten U."/>
            <person name="Loque D."/>
            <person name="Otillar R."/>
            <person name="Salamov A."/>
            <person name="Schmutz J."/>
            <person name="Shapiro H."/>
            <person name="Lindquist E."/>
            <person name="Lucas S."/>
            <person name="Rokhsar D."/>
            <person name="Grigoriev I.V."/>
        </authorList>
    </citation>
    <scope>NUCLEOTIDE SEQUENCE [LARGE SCALE GENOMIC DNA]</scope>
</reference>
<dbReference type="GO" id="GO:0005737">
    <property type="term" value="C:cytoplasm"/>
    <property type="evidence" value="ECO:0000318"/>
    <property type="project" value="GO_Central"/>
</dbReference>
<keyword evidence="5" id="KW-0175">Coiled coil</keyword>
<evidence type="ECO:0000259" key="8">
    <source>
        <dbReference type="PROSITE" id="PS50271"/>
    </source>
</evidence>
<dbReference type="GO" id="GO:0016567">
    <property type="term" value="P:protein ubiquitination"/>
    <property type="evidence" value="ECO:0000318"/>
    <property type="project" value="GO_Central"/>
</dbReference>
<organism evidence="10">
    <name type="scientific">Selaginella moellendorffii</name>
    <name type="common">Spikemoss</name>
    <dbReference type="NCBI Taxonomy" id="88036"/>
    <lineage>
        <taxon>Eukaryota</taxon>
        <taxon>Viridiplantae</taxon>
        <taxon>Streptophyta</taxon>
        <taxon>Embryophyta</taxon>
        <taxon>Tracheophyta</taxon>
        <taxon>Lycopodiopsida</taxon>
        <taxon>Selaginellales</taxon>
        <taxon>Selaginellaceae</taxon>
        <taxon>Selaginella</taxon>
    </lineage>
</organism>
<dbReference type="eggNOG" id="KOG0804">
    <property type="taxonomic scope" value="Eukaryota"/>
</dbReference>
<feature type="region of interest" description="Disordered" evidence="6">
    <location>
        <begin position="448"/>
        <end position="473"/>
    </location>
</feature>
<dbReference type="Pfam" id="PF02148">
    <property type="entry name" value="zf-UBP"/>
    <property type="match status" value="1"/>
</dbReference>
<dbReference type="GO" id="GO:0061630">
    <property type="term" value="F:ubiquitin protein ligase activity"/>
    <property type="evidence" value="ECO:0000318"/>
    <property type="project" value="GO_Central"/>
</dbReference>
<dbReference type="SMART" id="SM00184">
    <property type="entry name" value="RING"/>
    <property type="match status" value="1"/>
</dbReference>
<dbReference type="OMA" id="WADASCP"/>
<dbReference type="SMART" id="SM00290">
    <property type="entry name" value="ZnF_UBP"/>
    <property type="match status" value="1"/>
</dbReference>
<protein>
    <recommendedName>
        <fullName evidence="11">BRCA1-associated protein</fullName>
    </recommendedName>
</protein>
<name>D8QRA4_SELML</name>
<dbReference type="Pfam" id="PF13639">
    <property type="entry name" value="zf-RING_2"/>
    <property type="match status" value="1"/>
</dbReference>
<evidence type="ECO:0000256" key="3">
    <source>
        <dbReference type="ARBA" id="ARBA00022833"/>
    </source>
</evidence>
<dbReference type="InterPro" id="IPR001607">
    <property type="entry name" value="Znf_UBP"/>
</dbReference>
<dbReference type="InParanoid" id="D8QRA4"/>
<dbReference type="Gramene" id="EFJ37214">
    <property type="protein sequence ID" value="EFJ37214"/>
    <property type="gene ID" value="SELMODRAFT_403400"/>
</dbReference>
<dbReference type="Pfam" id="PF07576">
    <property type="entry name" value="BRAP2"/>
    <property type="match status" value="1"/>
</dbReference>
<dbReference type="PROSITE" id="PS50089">
    <property type="entry name" value="ZF_RING_2"/>
    <property type="match status" value="1"/>
</dbReference>
<dbReference type="InterPro" id="IPR047243">
    <property type="entry name" value="RING-H2_BRAP2"/>
</dbReference>
<dbReference type="OrthoDB" id="273556at2759"/>
<dbReference type="InterPro" id="IPR013083">
    <property type="entry name" value="Znf_RING/FYVE/PHD"/>
</dbReference>
<sequence length="473" mass="54067">MFSVKVHEIGDHSVPSELPDWIETLRFSSGNPRVETTRGEMHLFRNTAAQPGAIGALPSGRNEQLCILAVPSLMTGADLCQFTGSFFQSIKEMRIVRNETSKDRYSVVMKFEDQISADEFFRHFNGRPFSSLQEQICHVLFVADVEYTSAGGDASSAPSGLTELPSCAVCLERLDQHVSGILTTVCNHSFHTSCISKWTDSTCPVCRYCQEKYENSTCSVCSTADNLWICVICGFVGCGRYEEGHAINHWRETQHCYSLELETQRVWDYVGDNYVHRLIQSKTDGKLVELNAPCQDANASCECSGGMDFAEAISRSKIDAAKYDYEHLLSVQMESQRQHHELLMAQALEERAKSFKDREKEIERGVSLKLQTMQDTIRKAEEEKAFLEQMNECLRKNQEEWRTKYRQLEENQALLIKERDNKIQDLEEQVRDFMVFIEAQRTISKHSEMQQGNVLVGDSSSEKRKVARNRRKR</sequence>
<dbReference type="InterPro" id="IPR011422">
    <property type="entry name" value="BRAP2/ETP1_RRM"/>
</dbReference>
<dbReference type="CDD" id="cd12437">
    <property type="entry name" value="RRM_BRAP2_like"/>
    <property type="match status" value="1"/>
</dbReference>
<dbReference type="Gene3D" id="3.30.40.10">
    <property type="entry name" value="Zinc/RING finger domain, C3HC4 (zinc finger)"/>
    <property type="match status" value="2"/>
</dbReference>
<gene>
    <name evidence="9" type="ORF">SELMODRAFT_403400</name>
</gene>
<evidence type="ECO:0000259" key="7">
    <source>
        <dbReference type="PROSITE" id="PS50089"/>
    </source>
</evidence>
<keyword evidence="3" id="KW-0862">Zinc</keyword>
<evidence type="ECO:0000256" key="4">
    <source>
        <dbReference type="PROSITE-ProRule" id="PRU00502"/>
    </source>
</evidence>
<feature type="domain" description="UBP-type" evidence="8">
    <location>
        <begin position="201"/>
        <end position="294"/>
    </location>
</feature>
<keyword evidence="10" id="KW-1185">Reference proteome</keyword>
<dbReference type="GO" id="GO:0008270">
    <property type="term" value="F:zinc ion binding"/>
    <property type="evidence" value="ECO:0007669"/>
    <property type="project" value="UniProtKB-KW"/>
</dbReference>
<dbReference type="KEGG" id="smo:SELMODRAFT_403400"/>
<proteinExistence type="predicted"/>
<evidence type="ECO:0000313" key="9">
    <source>
        <dbReference type="EMBL" id="EFJ37214.1"/>
    </source>
</evidence>
<dbReference type="STRING" id="88036.D8QRA4"/>
<dbReference type="PROSITE" id="PS50271">
    <property type="entry name" value="ZF_UBP"/>
    <property type="match status" value="1"/>
</dbReference>
<dbReference type="FunCoup" id="D8QRA4">
    <property type="interactions" value="4252"/>
</dbReference>
<keyword evidence="2 4" id="KW-0863">Zinc-finger</keyword>
<dbReference type="InterPro" id="IPR001841">
    <property type="entry name" value="Znf_RING"/>
</dbReference>
<feature type="domain" description="RING-type" evidence="7">
    <location>
        <begin position="167"/>
        <end position="207"/>
    </location>
</feature>
<evidence type="ECO:0000256" key="1">
    <source>
        <dbReference type="ARBA" id="ARBA00022723"/>
    </source>
</evidence>
<dbReference type="AlphaFoldDB" id="D8QRA4"/>
<feature type="coiled-coil region" evidence="5">
    <location>
        <begin position="345"/>
        <end position="418"/>
    </location>
</feature>
<dbReference type="SUPFAM" id="SSF57850">
    <property type="entry name" value="RING/U-box"/>
    <property type="match status" value="1"/>
</dbReference>
<evidence type="ECO:0000313" key="10">
    <source>
        <dbReference type="Proteomes" id="UP000001514"/>
    </source>
</evidence>
<evidence type="ECO:0000256" key="6">
    <source>
        <dbReference type="SAM" id="MobiDB-lite"/>
    </source>
</evidence>
<accession>D8QRA4</accession>
<evidence type="ECO:0000256" key="5">
    <source>
        <dbReference type="SAM" id="Coils"/>
    </source>
</evidence>
<dbReference type="Proteomes" id="UP000001514">
    <property type="component" value="Unassembled WGS sequence"/>
</dbReference>
<dbReference type="PANTHER" id="PTHR24007">
    <property type="entry name" value="BRCA1-ASSOCIATED PROTEIN"/>
    <property type="match status" value="1"/>
</dbReference>
<dbReference type="EMBL" id="GL377566">
    <property type="protein sequence ID" value="EFJ37214.1"/>
    <property type="molecule type" value="Genomic_DNA"/>
</dbReference>
<dbReference type="PANTHER" id="PTHR24007:SF7">
    <property type="entry name" value="BRCA1-ASSOCIATED PROTEIN"/>
    <property type="match status" value="1"/>
</dbReference>